<accession>A0A5C5FJR7</accession>
<dbReference type="AlphaFoldDB" id="A0A5C5FJR7"/>
<feature type="non-terminal residue" evidence="3">
    <location>
        <position position="1"/>
    </location>
</feature>
<keyword evidence="4" id="KW-1185">Reference proteome</keyword>
<feature type="compositionally biased region" description="Basic and acidic residues" evidence="2">
    <location>
        <begin position="25"/>
        <end position="34"/>
    </location>
</feature>
<comment type="caution">
    <text evidence="3">The sequence shown here is derived from an EMBL/GenBank/DDBJ whole genome shotgun (WGS) entry which is preliminary data.</text>
</comment>
<feature type="coiled-coil region" evidence="1">
    <location>
        <begin position="198"/>
        <end position="225"/>
    </location>
</feature>
<evidence type="ECO:0000256" key="1">
    <source>
        <dbReference type="SAM" id="Coils"/>
    </source>
</evidence>
<reference evidence="3 4" key="1">
    <citation type="submission" date="2019-03" db="EMBL/GenBank/DDBJ databases">
        <title>Rhodosporidium diobovatum UCD-FST 08-225 genome sequencing, assembly, and annotation.</title>
        <authorList>
            <person name="Fakankun I.U."/>
            <person name="Fristensky B."/>
            <person name="Levin D.B."/>
        </authorList>
    </citation>
    <scope>NUCLEOTIDE SEQUENCE [LARGE SCALE GENOMIC DNA]</scope>
    <source>
        <strain evidence="3 4">UCD-FST 08-225</strain>
    </source>
</reference>
<feature type="region of interest" description="Disordered" evidence="2">
    <location>
        <begin position="25"/>
        <end position="50"/>
    </location>
</feature>
<gene>
    <name evidence="3" type="ORF">DMC30DRAFT_158627</name>
</gene>
<dbReference type="EMBL" id="SOZI01000283">
    <property type="protein sequence ID" value="TNY16970.1"/>
    <property type="molecule type" value="Genomic_DNA"/>
</dbReference>
<protein>
    <submittedName>
        <fullName evidence="3">Uncharacterized protein</fullName>
    </submittedName>
</protein>
<evidence type="ECO:0000313" key="3">
    <source>
        <dbReference type="EMBL" id="TNY16970.1"/>
    </source>
</evidence>
<keyword evidence="1" id="KW-0175">Coiled coil</keyword>
<evidence type="ECO:0000313" key="4">
    <source>
        <dbReference type="Proteomes" id="UP000311382"/>
    </source>
</evidence>
<organism evidence="3 4">
    <name type="scientific">Rhodotorula diobovata</name>
    <dbReference type="NCBI Taxonomy" id="5288"/>
    <lineage>
        <taxon>Eukaryota</taxon>
        <taxon>Fungi</taxon>
        <taxon>Dikarya</taxon>
        <taxon>Basidiomycota</taxon>
        <taxon>Pucciniomycotina</taxon>
        <taxon>Microbotryomycetes</taxon>
        <taxon>Sporidiobolales</taxon>
        <taxon>Sporidiobolaceae</taxon>
        <taxon>Rhodotorula</taxon>
    </lineage>
</organism>
<dbReference type="Proteomes" id="UP000311382">
    <property type="component" value="Unassembled WGS sequence"/>
</dbReference>
<proteinExistence type="predicted"/>
<sequence>VSLVSQGSTCQSVYRSAYSARQHVREHAPRRLSERLFPASRPSQVGRPRQSSCRRLAVTALDGTVTAGPLCGHLAQHIRGPAKLDRPRQPGDVPLSLAGKRALSRRPDTTKGCSSCDVRVVQALERRVVQDHKSALDDQELLRPRLTRRVALILPRLLASFRLLLLVTRHHRIRRRDLLHRLRLAHPPQGRLDVNLLLVAVLSRLARLEQRVRRLLRSLRIALDVLDMLDLGRRALACLDRRFAPDLASGRRALGLLLGADALPELLCPAQDLVNVAIDGGRRLRVERGSRGARGWARDHRGGVGGCVGG</sequence>
<name>A0A5C5FJR7_9BASI</name>
<evidence type="ECO:0000256" key="2">
    <source>
        <dbReference type="SAM" id="MobiDB-lite"/>
    </source>
</evidence>